<dbReference type="GO" id="GO:0000105">
    <property type="term" value="P:L-histidine biosynthetic process"/>
    <property type="evidence" value="ECO:0007669"/>
    <property type="project" value="UniProtKB-UniRule"/>
</dbReference>
<feature type="domain" description="PHP" evidence="9">
    <location>
        <begin position="7"/>
        <end position="183"/>
    </location>
</feature>
<organism evidence="10 11">
    <name type="scientific">Candidatus Copromonas faecavium</name>
    <name type="common">nom. illeg.</name>
    <dbReference type="NCBI Taxonomy" id="2840740"/>
    <lineage>
        <taxon>Bacteria</taxon>
        <taxon>Bacillati</taxon>
        <taxon>Bacillota</taxon>
        <taxon>Clostridia</taxon>
        <taxon>Lachnospirales</taxon>
        <taxon>Lachnospiraceae</taxon>
        <taxon>Candidatus Copromonas (nom. illeg.)</taxon>
    </lineage>
</organism>
<dbReference type="EMBL" id="DVGC01000044">
    <property type="protein sequence ID" value="HIR05905.1"/>
    <property type="molecule type" value="Genomic_DNA"/>
</dbReference>
<protein>
    <recommendedName>
        <fullName evidence="3 8">Histidinol-phosphatase</fullName>
        <shortName evidence="8">HolPase</shortName>
        <ecNumber evidence="3 8">3.1.3.15</ecNumber>
    </recommendedName>
</protein>
<dbReference type="EC" id="3.1.3.15" evidence="3 8"/>
<evidence type="ECO:0000256" key="1">
    <source>
        <dbReference type="ARBA" id="ARBA00004970"/>
    </source>
</evidence>
<dbReference type="Pfam" id="PF02811">
    <property type="entry name" value="PHP"/>
    <property type="match status" value="1"/>
</dbReference>
<dbReference type="PANTHER" id="PTHR21039">
    <property type="entry name" value="HISTIDINOL PHOSPHATASE-RELATED"/>
    <property type="match status" value="1"/>
</dbReference>
<dbReference type="GO" id="GO:0004401">
    <property type="term" value="F:histidinol-phosphatase activity"/>
    <property type="evidence" value="ECO:0007669"/>
    <property type="project" value="UniProtKB-UniRule"/>
</dbReference>
<reference evidence="10" key="2">
    <citation type="journal article" date="2021" name="PeerJ">
        <title>Extensive microbial diversity within the chicken gut microbiome revealed by metagenomics and culture.</title>
        <authorList>
            <person name="Gilroy R."/>
            <person name="Ravi A."/>
            <person name="Getino M."/>
            <person name="Pursley I."/>
            <person name="Horton D.L."/>
            <person name="Alikhan N.F."/>
            <person name="Baker D."/>
            <person name="Gharbi K."/>
            <person name="Hall N."/>
            <person name="Watson M."/>
            <person name="Adriaenssens E.M."/>
            <person name="Foster-Nyarko E."/>
            <person name="Jarju S."/>
            <person name="Secka A."/>
            <person name="Antonio M."/>
            <person name="Oren A."/>
            <person name="Chaudhuri R.R."/>
            <person name="La Ragione R."/>
            <person name="Hildebrand F."/>
            <person name="Pallen M.J."/>
        </authorList>
    </citation>
    <scope>NUCLEOTIDE SEQUENCE</scope>
    <source>
        <strain evidence="10">CHK180-2868</strain>
    </source>
</reference>
<comment type="catalytic activity">
    <reaction evidence="7 8">
        <text>L-histidinol phosphate + H2O = L-histidinol + phosphate</text>
        <dbReference type="Rhea" id="RHEA:14465"/>
        <dbReference type="ChEBI" id="CHEBI:15377"/>
        <dbReference type="ChEBI" id="CHEBI:43474"/>
        <dbReference type="ChEBI" id="CHEBI:57699"/>
        <dbReference type="ChEBI" id="CHEBI:57980"/>
        <dbReference type="EC" id="3.1.3.15"/>
    </reaction>
</comment>
<dbReference type="SUPFAM" id="SSF89550">
    <property type="entry name" value="PHP domain-like"/>
    <property type="match status" value="1"/>
</dbReference>
<evidence type="ECO:0000256" key="7">
    <source>
        <dbReference type="ARBA" id="ARBA00049158"/>
    </source>
</evidence>
<evidence type="ECO:0000256" key="3">
    <source>
        <dbReference type="ARBA" id="ARBA00013085"/>
    </source>
</evidence>
<comment type="caution">
    <text evidence="10">The sequence shown here is derived from an EMBL/GenBank/DDBJ whole genome shotgun (WGS) entry which is preliminary data.</text>
</comment>
<evidence type="ECO:0000256" key="8">
    <source>
        <dbReference type="RuleBase" id="RU366003"/>
    </source>
</evidence>
<evidence type="ECO:0000313" key="11">
    <source>
        <dbReference type="Proteomes" id="UP000824250"/>
    </source>
</evidence>
<sequence>MTNFHCDFHSHTIYGDGKNTPAEMAEAAFRLGLTDYGISEHGFLANYAYSESKTFGMDEAAFIRYLKELEELKERYKGKMHLYIGVEQDGMGPEQKADYTIGSTHQLLKNGEYVMIDESEEILVDAVNRLWGGDWYALTADYYRQEAKIAALTDCQIIGHFDLITKFNQDFRHFDETCDAYLEPALQAMRELNKAQVPFEINTGAMSRGYRKEPYPSSILLRELKSMGGRIMLNSDSHQTGTLLWRFEEAAKLAVSCGFDCYYVLAPGGGYRREAF</sequence>
<evidence type="ECO:0000256" key="2">
    <source>
        <dbReference type="ARBA" id="ARBA00009152"/>
    </source>
</evidence>
<accession>A0A9D1A6J6</accession>
<dbReference type="NCBIfam" id="TIGR01856">
    <property type="entry name" value="hisJ_fam"/>
    <property type="match status" value="1"/>
</dbReference>
<dbReference type="Proteomes" id="UP000824250">
    <property type="component" value="Unassembled WGS sequence"/>
</dbReference>
<dbReference type="GO" id="GO:0005737">
    <property type="term" value="C:cytoplasm"/>
    <property type="evidence" value="ECO:0007669"/>
    <property type="project" value="TreeGrafter"/>
</dbReference>
<reference evidence="10" key="1">
    <citation type="submission" date="2020-10" db="EMBL/GenBank/DDBJ databases">
        <authorList>
            <person name="Gilroy R."/>
        </authorList>
    </citation>
    <scope>NUCLEOTIDE SEQUENCE</scope>
    <source>
        <strain evidence="10">CHK180-2868</strain>
    </source>
</reference>
<keyword evidence="4 8" id="KW-0028">Amino-acid biosynthesis</keyword>
<evidence type="ECO:0000259" key="9">
    <source>
        <dbReference type="Pfam" id="PF02811"/>
    </source>
</evidence>
<comment type="similarity">
    <text evidence="2 8">Belongs to the PHP hydrolase family. HisK subfamily.</text>
</comment>
<dbReference type="PANTHER" id="PTHR21039:SF0">
    <property type="entry name" value="HISTIDINOL-PHOSPHATASE"/>
    <property type="match status" value="1"/>
</dbReference>
<evidence type="ECO:0000313" key="10">
    <source>
        <dbReference type="EMBL" id="HIR05905.1"/>
    </source>
</evidence>
<comment type="pathway">
    <text evidence="1 8">Amino-acid biosynthesis; L-histidine biosynthesis; L-histidine from 5-phospho-alpha-D-ribose 1-diphosphate: step 8/9.</text>
</comment>
<evidence type="ECO:0000256" key="6">
    <source>
        <dbReference type="ARBA" id="ARBA00023102"/>
    </source>
</evidence>
<dbReference type="AlphaFoldDB" id="A0A9D1A6J6"/>
<dbReference type="InterPro" id="IPR004013">
    <property type="entry name" value="PHP_dom"/>
</dbReference>
<name>A0A9D1A6J6_9FIRM</name>
<keyword evidence="5 8" id="KW-0378">Hydrolase</keyword>
<dbReference type="InterPro" id="IPR010140">
    <property type="entry name" value="Histidinol_P_phosphatase_HisJ"/>
</dbReference>
<keyword evidence="6 8" id="KW-0368">Histidine biosynthesis</keyword>
<dbReference type="InterPro" id="IPR016195">
    <property type="entry name" value="Pol/histidinol_Pase-like"/>
</dbReference>
<proteinExistence type="inferred from homology"/>
<evidence type="ECO:0000256" key="5">
    <source>
        <dbReference type="ARBA" id="ARBA00022801"/>
    </source>
</evidence>
<gene>
    <name evidence="10" type="ORF">IAB28_08065</name>
</gene>
<dbReference type="Gene3D" id="3.20.20.140">
    <property type="entry name" value="Metal-dependent hydrolases"/>
    <property type="match status" value="1"/>
</dbReference>
<evidence type="ECO:0000256" key="4">
    <source>
        <dbReference type="ARBA" id="ARBA00022605"/>
    </source>
</evidence>